<dbReference type="PANTHER" id="PTHR34298">
    <property type="entry name" value="SEGREGATION AND CONDENSATION PROTEIN B"/>
    <property type="match status" value="1"/>
</dbReference>
<dbReference type="GO" id="GO:0051304">
    <property type="term" value="P:chromosome separation"/>
    <property type="evidence" value="ECO:0007669"/>
    <property type="project" value="InterPro"/>
</dbReference>
<evidence type="ECO:0000256" key="1">
    <source>
        <dbReference type="ARBA" id="ARBA00022490"/>
    </source>
</evidence>
<dbReference type="PIRSF" id="PIRSF019345">
    <property type="entry name" value="ScpB"/>
    <property type="match status" value="1"/>
</dbReference>
<name>A0AB35U4G8_9FIRM</name>
<comment type="subcellular location">
    <subcellularLocation>
        <location evidence="5">Cytoplasm</location>
    </subcellularLocation>
    <text evidence="5">Associated with two foci at the outer edges of the nucleoid region in young cells, and at four foci within both cell halves in older cells.</text>
</comment>
<dbReference type="AlphaFoldDB" id="A0AB35U4G8"/>
<dbReference type="InterPro" id="IPR005234">
    <property type="entry name" value="ScpB_csome_segregation"/>
</dbReference>
<dbReference type="InterPro" id="IPR036388">
    <property type="entry name" value="WH-like_DNA-bd_sf"/>
</dbReference>
<comment type="function">
    <text evidence="5">Participates in chromosomal partition during cell division. May act via the formation of a condensin-like complex containing Smc and ScpA that pull DNA away from mid-cell into both cell halves.</text>
</comment>
<dbReference type="GO" id="GO:0051301">
    <property type="term" value="P:cell division"/>
    <property type="evidence" value="ECO:0007669"/>
    <property type="project" value="UniProtKB-KW"/>
</dbReference>
<reference evidence="6 7" key="1">
    <citation type="submission" date="2022-03" db="EMBL/GenBank/DDBJ databases">
        <title>Novel taxa within the pig intestine.</title>
        <authorList>
            <person name="Wylensek D."/>
            <person name="Bishof K."/>
            <person name="Afrizal A."/>
            <person name="Clavel T."/>
        </authorList>
    </citation>
    <scope>NUCLEOTIDE SEQUENCE [LARGE SCALE GENOMIC DNA]</scope>
    <source>
        <strain evidence="6 7">CLA-KB-P133</strain>
    </source>
</reference>
<sequence>MSEQLAEQQNETDLQAAAELNQRQLAVLEGLLFVTGDEGLTAAQAADTLGVSEKQAEELFAQLQKVWQSDDRGLEVVRYGDIYRFLTKAFVHTYAARLFSKDVKTQLSQAALETLAIIAYKQPVTRVEIEEIRGVSADAMLRKLIARGLVKEDGRSEAPGRPILYSVTNEFMDAFQLLSLDELPDLPAFNQDEKKNDDLFTQ</sequence>
<comment type="caution">
    <text evidence="6">The sequence shown here is derived from an EMBL/GenBank/DDBJ whole genome shotgun (WGS) entry which is preliminary data.</text>
</comment>
<dbReference type="Pfam" id="PF04079">
    <property type="entry name" value="SMC_ScpB"/>
    <property type="match status" value="1"/>
</dbReference>
<organism evidence="6 7">
    <name type="scientific">Grylomicrobium aquisgranensis</name>
    <dbReference type="NCBI Taxonomy" id="2926318"/>
    <lineage>
        <taxon>Bacteria</taxon>
        <taxon>Bacillati</taxon>
        <taxon>Bacillota</taxon>
        <taxon>Erysipelotrichia</taxon>
        <taxon>Erysipelotrichales</taxon>
        <taxon>Erysipelotrichaceae</taxon>
        <taxon>Grylomicrobium</taxon>
    </lineage>
</organism>
<dbReference type="GO" id="GO:0006260">
    <property type="term" value="P:DNA replication"/>
    <property type="evidence" value="ECO:0007669"/>
    <property type="project" value="UniProtKB-UniRule"/>
</dbReference>
<evidence type="ECO:0000256" key="3">
    <source>
        <dbReference type="ARBA" id="ARBA00022829"/>
    </source>
</evidence>
<dbReference type="Gene3D" id="1.10.10.10">
    <property type="entry name" value="Winged helix-like DNA-binding domain superfamily/Winged helix DNA-binding domain"/>
    <property type="match status" value="2"/>
</dbReference>
<evidence type="ECO:0000256" key="4">
    <source>
        <dbReference type="ARBA" id="ARBA00023306"/>
    </source>
</evidence>
<accession>A0AB35U4G8</accession>
<evidence type="ECO:0000313" key="7">
    <source>
        <dbReference type="Proteomes" id="UP001286174"/>
    </source>
</evidence>
<dbReference type="EMBL" id="JALBUR010000006">
    <property type="protein sequence ID" value="MDX8419197.1"/>
    <property type="molecule type" value="Genomic_DNA"/>
</dbReference>
<comment type="similarity">
    <text evidence="5">Belongs to the ScpB family.</text>
</comment>
<dbReference type="RefSeq" id="WP_370595686.1">
    <property type="nucleotide sequence ID" value="NZ_JALBUR010000006.1"/>
</dbReference>
<proteinExistence type="inferred from homology"/>
<dbReference type="GO" id="GO:0005737">
    <property type="term" value="C:cytoplasm"/>
    <property type="evidence" value="ECO:0007669"/>
    <property type="project" value="UniProtKB-SubCell"/>
</dbReference>
<dbReference type="NCBIfam" id="TIGR00281">
    <property type="entry name" value="SMC-Scp complex subunit ScpB"/>
    <property type="match status" value="1"/>
</dbReference>
<dbReference type="HAMAP" id="MF_01804">
    <property type="entry name" value="ScpB"/>
    <property type="match status" value="1"/>
</dbReference>
<evidence type="ECO:0000313" key="6">
    <source>
        <dbReference type="EMBL" id="MDX8419197.1"/>
    </source>
</evidence>
<keyword evidence="1 5" id="KW-0963">Cytoplasm</keyword>
<keyword evidence="7" id="KW-1185">Reference proteome</keyword>
<comment type="subunit">
    <text evidence="5">Homodimer. Homodimerization may be required to stabilize the binding of ScpA to the Smc head domains. Component of a cohesin-like complex composed of ScpA, ScpB and the Smc homodimer, in which ScpA and ScpB bind to the head domain of Smc. The presence of the three proteins is required for the association of the complex with DNA.</text>
</comment>
<gene>
    <name evidence="5 6" type="primary">scpB</name>
    <name evidence="6" type="ORF">MOZ60_03710</name>
</gene>
<protein>
    <recommendedName>
        <fullName evidence="5">Segregation and condensation protein B</fullName>
    </recommendedName>
</protein>
<keyword evidence="4 5" id="KW-0131">Cell cycle</keyword>
<dbReference type="InterPro" id="IPR036390">
    <property type="entry name" value="WH_DNA-bd_sf"/>
</dbReference>
<keyword evidence="2 5" id="KW-0132">Cell division</keyword>
<dbReference type="SUPFAM" id="SSF46785">
    <property type="entry name" value="Winged helix' DNA-binding domain"/>
    <property type="match status" value="2"/>
</dbReference>
<evidence type="ECO:0000256" key="2">
    <source>
        <dbReference type="ARBA" id="ARBA00022618"/>
    </source>
</evidence>
<dbReference type="Proteomes" id="UP001286174">
    <property type="component" value="Unassembled WGS sequence"/>
</dbReference>
<evidence type="ECO:0000256" key="5">
    <source>
        <dbReference type="HAMAP-Rule" id="MF_01804"/>
    </source>
</evidence>
<dbReference type="PANTHER" id="PTHR34298:SF2">
    <property type="entry name" value="SEGREGATION AND CONDENSATION PROTEIN B"/>
    <property type="match status" value="1"/>
</dbReference>
<keyword evidence="3 5" id="KW-0159">Chromosome partition</keyword>